<dbReference type="EMBL" id="MU853420">
    <property type="protein sequence ID" value="KAK4132047.1"/>
    <property type="molecule type" value="Genomic_DNA"/>
</dbReference>
<evidence type="ECO:0000313" key="3">
    <source>
        <dbReference type="Proteomes" id="UP001304895"/>
    </source>
</evidence>
<dbReference type="Proteomes" id="UP001304895">
    <property type="component" value="Unassembled WGS sequence"/>
</dbReference>
<reference evidence="2" key="1">
    <citation type="journal article" date="2023" name="Mol. Phylogenet. Evol.">
        <title>Genome-scale phylogeny and comparative genomics of the fungal order Sordariales.</title>
        <authorList>
            <person name="Hensen N."/>
            <person name="Bonometti L."/>
            <person name="Westerberg I."/>
            <person name="Brannstrom I.O."/>
            <person name="Guillou S."/>
            <person name="Cros-Aarteil S."/>
            <person name="Calhoun S."/>
            <person name="Haridas S."/>
            <person name="Kuo A."/>
            <person name="Mondo S."/>
            <person name="Pangilinan J."/>
            <person name="Riley R."/>
            <person name="LaButti K."/>
            <person name="Andreopoulos B."/>
            <person name="Lipzen A."/>
            <person name="Chen C."/>
            <person name="Yan M."/>
            <person name="Daum C."/>
            <person name="Ng V."/>
            <person name="Clum A."/>
            <person name="Steindorff A."/>
            <person name="Ohm R.A."/>
            <person name="Martin F."/>
            <person name="Silar P."/>
            <person name="Natvig D.O."/>
            <person name="Lalanne C."/>
            <person name="Gautier V."/>
            <person name="Ament-Velasquez S.L."/>
            <person name="Kruys A."/>
            <person name="Hutchinson M.I."/>
            <person name="Powell A.J."/>
            <person name="Barry K."/>
            <person name="Miller A.N."/>
            <person name="Grigoriev I.V."/>
            <person name="Debuchy R."/>
            <person name="Gladieux P."/>
            <person name="Hiltunen Thoren M."/>
            <person name="Johannesson H."/>
        </authorList>
    </citation>
    <scope>NUCLEOTIDE SEQUENCE</scope>
    <source>
        <strain evidence="2">CBS 123565</strain>
    </source>
</reference>
<comment type="caution">
    <text evidence="2">The sequence shown here is derived from an EMBL/GenBank/DDBJ whole genome shotgun (WGS) entry which is preliminary data.</text>
</comment>
<organism evidence="2 3">
    <name type="scientific">Trichocladium antarcticum</name>
    <dbReference type="NCBI Taxonomy" id="1450529"/>
    <lineage>
        <taxon>Eukaryota</taxon>
        <taxon>Fungi</taxon>
        <taxon>Dikarya</taxon>
        <taxon>Ascomycota</taxon>
        <taxon>Pezizomycotina</taxon>
        <taxon>Sordariomycetes</taxon>
        <taxon>Sordariomycetidae</taxon>
        <taxon>Sordariales</taxon>
        <taxon>Chaetomiaceae</taxon>
        <taxon>Trichocladium</taxon>
    </lineage>
</organism>
<keyword evidence="3" id="KW-1185">Reference proteome</keyword>
<feature type="region of interest" description="Disordered" evidence="1">
    <location>
        <begin position="47"/>
        <end position="89"/>
    </location>
</feature>
<sequence>MEPKLLKTADLHCLPGSNLRPLHTNPLGRSAHAVQFHPFATQTEHFDMHSSATATWQSEPKDLAGAPTDASRSHEQSQSETCAQPEAAPPLMHFPHCRLEITTPSNGLVLAGSRNATADTCNDMPTNACKLERAALPGTLVRSLLARFESQCHPQLSPQSQRPHDSTTATATTTTRTRTRRPARLQLQRHFDDDDEWVFSRCMLADFTGFREDDAEALSRQGSLCCWASVMLQQSPDTGAWNLGFVVHRIGVRDPASGWCQCF</sequence>
<gene>
    <name evidence="2" type="ORF">BT67DRAFT_444171</name>
</gene>
<reference evidence="2" key="2">
    <citation type="submission" date="2023-05" db="EMBL/GenBank/DDBJ databases">
        <authorList>
            <consortium name="Lawrence Berkeley National Laboratory"/>
            <person name="Steindorff A."/>
            <person name="Hensen N."/>
            <person name="Bonometti L."/>
            <person name="Westerberg I."/>
            <person name="Brannstrom I.O."/>
            <person name="Guillou S."/>
            <person name="Cros-Aarteil S."/>
            <person name="Calhoun S."/>
            <person name="Haridas S."/>
            <person name="Kuo A."/>
            <person name="Mondo S."/>
            <person name="Pangilinan J."/>
            <person name="Riley R."/>
            <person name="Labutti K."/>
            <person name="Andreopoulos B."/>
            <person name="Lipzen A."/>
            <person name="Chen C."/>
            <person name="Yanf M."/>
            <person name="Daum C."/>
            <person name="Ng V."/>
            <person name="Clum A."/>
            <person name="Ohm R."/>
            <person name="Martin F."/>
            <person name="Silar P."/>
            <person name="Natvig D."/>
            <person name="Lalanne C."/>
            <person name="Gautier V."/>
            <person name="Ament-Velasquez S.L."/>
            <person name="Kruys A."/>
            <person name="Hutchinson M.I."/>
            <person name="Powell A.J."/>
            <person name="Barry K."/>
            <person name="Miller A.N."/>
            <person name="Grigoriev I.V."/>
            <person name="Debuchy R."/>
            <person name="Gladieux P."/>
            <person name="Thoren M.H."/>
            <person name="Johannesson H."/>
        </authorList>
    </citation>
    <scope>NUCLEOTIDE SEQUENCE</scope>
    <source>
        <strain evidence="2">CBS 123565</strain>
    </source>
</reference>
<evidence type="ECO:0000256" key="1">
    <source>
        <dbReference type="SAM" id="MobiDB-lite"/>
    </source>
</evidence>
<proteinExistence type="predicted"/>
<feature type="compositionally biased region" description="Polar residues" evidence="1">
    <location>
        <begin position="152"/>
        <end position="161"/>
    </location>
</feature>
<feature type="compositionally biased region" description="Low complexity" evidence="1">
    <location>
        <begin position="167"/>
        <end position="176"/>
    </location>
</feature>
<accession>A0AAN6UFI6</accession>
<evidence type="ECO:0000313" key="2">
    <source>
        <dbReference type="EMBL" id="KAK4132047.1"/>
    </source>
</evidence>
<feature type="region of interest" description="Disordered" evidence="1">
    <location>
        <begin position="152"/>
        <end position="181"/>
    </location>
</feature>
<dbReference type="AlphaFoldDB" id="A0AAN6UFI6"/>
<name>A0AAN6UFI6_9PEZI</name>
<protein>
    <submittedName>
        <fullName evidence="2">Uncharacterized protein</fullName>
    </submittedName>
</protein>